<keyword evidence="1" id="KW-0479">Metal-binding</keyword>
<feature type="compositionally biased region" description="Acidic residues" evidence="2">
    <location>
        <begin position="353"/>
        <end position="365"/>
    </location>
</feature>
<comment type="caution">
    <text evidence="3">The sequence shown here is derived from an EMBL/GenBank/DDBJ whole genome shotgun (WGS) entry which is preliminary data.</text>
</comment>
<feature type="compositionally biased region" description="Pro residues" evidence="2">
    <location>
        <begin position="48"/>
        <end position="68"/>
    </location>
</feature>
<keyword evidence="4" id="KW-1185">Reference proteome</keyword>
<dbReference type="Proteomes" id="UP001221413">
    <property type="component" value="Unassembled WGS sequence"/>
</dbReference>
<dbReference type="InterPro" id="IPR005301">
    <property type="entry name" value="MOB_kinase_act_fam"/>
</dbReference>
<dbReference type="InterPro" id="IPR036703">
    <property type="entry name" value="MOB_kinase_act_sf"/>
</dbReference>
<feature type="binding site" evidence="1">
    <location>
        <position position="273"/>
    </location>
    <ligand>
        <name>Zn(2+)</name>
        <dbReference type="ChEBI" id="CHEBI:29105"/>
    </ligand>
</feature>
<evidence type="ECO:0000256" key="2">
    <source>
        <dbReference type="SAM" id="MobiDB-lite"/>
    </source>
</evidence>
<gene>
    <name evidence="3" type="ORF">Dda_0414</name>
</gene>
<evidence type="ECO:0000313" key="4">
    <source>
        <dbReference type="Proteomes" id="UP001221413"/>
    </source>
</evidence>
<dbReference type="SMART" id="SM01388">
    <property type="entry name" value="Mob1_phocein"/>
    <property type="match status" value="1"/>
</dbReference>
<name>A0AAD6J6I3_DREDA</name>
<dbReference type="Gene3D" id="1.20.140.30">
    <property type="entry name" value="MOB kinase activator"/>
    <property type="match status" value="1"/>
</dbReference>
<dbReference type="EMBL" id="JAQGDS010000001">
    <property type="protein sequence ID" value="KAJ6264270.1"/>
    <property type="molecule type" value="Genomic_DNA"/>
</dbReference>
<feature type="compositionally biased region" description="Basic and acidic residues" evidence="2">
    <location>
        <begin position="458"/>
        <end position="473"/>
    </location>
</feature>
<dbReference type="PANTHER" id="PTHR22599">
    <property type="entry name" value="MPS ONE BINDER KINASE ACTIVATOR-LIKE MOB"/>
    <property type="match status" value="1"/>
</dbReference>
<reference evidence="3" key="1">
    <citation type="submission" date="2023-01" db="EMBL/GenBank/DDBJ databases">
        <title>The chitinases involved in constricting ring structure development in the nematode-trapping fungus Drechslerella dactyloides.</title>
        <authorList>
            <person name="Wang R."/>
            <person name="Zhang L."/>
            <person name="Tang P."/>
            <person name="Li S."/>
            <person name="Liang L."/>
        </authorList>
    </citation>
    <scope>NUCLEOTIDE SEQUENCE</scope>
    <source>
        <strain evidence="3">YMF1.00031</strain>
    </source>
</reference>
<feature type="compositionally biased region" description="Polar residues" evidence="2">
    <location>
        <begin position="75"/>
        <end position="99"/>
    </location>
</feature>
<feature type="region of interest" description="Disordered" evidence="2">
    <location>
        <begin position="19"/>
        <end position="117"/>
    </location>
</feature>
<evidence type="ECO:0000256" key="1">
    <source>
        <dbReference type="PIRSR" id="PIRSR605301-1"/>
    </source>
</evidence>
<feature type="compositionally biased region" description="Low complexity" evidence="2">
    <location>
        <begin position="474"/>
        <end position="483"/>
    </location>
</feature>
<feature type="region of interest" description="Disordered" evidence="2">
    <location>
        <begin position="330"/>
        <end position="483"/>
    </location>
</feature>
<feature type="binding site" evidence="1">
    <location>
        <position position="202"/>
    </location>
    <ligand>
        <name>Zn(2+)</name>
        <dbReference type="ChEBI" id="CHEBI:29105"/>
    </ligand>
</feature>
<evidence type="ECO:0008006" key="5">
    <source>
        <dbReference type="Google" id="ProtNLM"/>
    </source>
</evidence>
<feature type="compositionally biased region" description="Polar residues" evidence="2">
    <location>
        <begin position="430"/>
        <end position="449"/>
    </location>
</feature>
<keyword evidence="1" id="KW-0862">Zinc</keyword>
<feature type="binding site" evidence="1">
    <location>
        <position position="197"/>
    </location>
    <ligand>
        <name>Zn(2+)</name>
        <dbReference type="ChEBI" id="CHEBI:29105"/>
    </ligand>
</feature>
<feature type="compositionally biased region" description="Low complexity" evidence="2">
    <location>
        <begin position="28"/>
        <end position="47"/>
    </location>
</feature>
<protein>
    <recommendedName>
        <fullName evidence="5">Mob1/phocein</fullName>
    </recommendedName>
</protein>
<proteinExistence type="predicted"/>
<dbReference type="Pfam" id="PF03637">
    <property type="entry name" value="Mob1_phocein"/>
    <property type="match status" value="1"/>
</dbReference>
<feature type="compositionally biased region" description="Polar residues" evidence="2">
    <location>
        <begin position="376"/>
        <end position="402"/>
    </location>
</feature>
<organism evidence="3 4">
    <name type="scientific">Drechslerella dactyloides</name>
    <name type="common">Nematode-trapping fungus</name>
    <name type="synonym">Arthrobotrys dactyloides</name>
    <dbReference type="NCBI Taxonomy" id="74499"/>
    <lineage>
        <taxon>Eukaryota</taxon>
        <taxon>Fungi</taxon>
        <taxon>Dikarya</taxon>
        <taxon>Ascomycota</taxon>
        <taxon>Pezizomycotina</taxon>
        <taxon>Orbiliomycetes</taxon>
        <taxon>Orbiliales</taxon>
        <taxon>Orbiliaceae</taxon>
        <taxon>Drechslerella</taxon>
    </lineage>
</organism>
<dbReference type="AlphaFoldDB" id="A0AAD6J6I3"/>
<evidence type="ECO:0000313" key="3">
    <source>
        <dbReference type="EMBL" id="KAJ6264270.1"/>
    </source>
</evidence>
<feature type="binding site" evidence="1">
    <location>
        <position position="278"/>
    </location>
    <ligand>
        <name>Zn(2+)</name>
        <dbReference type="ChEBI" id="CHEBI:29105"/>
    </ligand>
</feature>
<accession>A0AAD6J6I3</accession>
<dbReference type="SUPFAM" id="SSF101152">
    <property type="entry name" value="Mob1/phocein"/>
    <property type="match status" value="1"/>
</dbReference>
<sequence length="483" mass="52245">MYISGRHPIAIYLISAESSRKNPKMSPTSPSARTAISISTTTLQSSSPSPPAPNIPTSPRLPSPPPPVEDLSNPASPSFMPTSSSLPAPQNTTASSYSHGNRRIRKGTKAKDITGPPLVPLSELDSAFQLQEHLAALLSSITNPPDSDHVMPLSRKDCERIASCPEGIDTWMWCYELTRRLTRDLNYLVVGLLGDNCTEETCPEMRASLWQYLCAVHDPPRSCCAMDYSVHTLDHAASTLCSTKHFPSRLNINANGTKQLSSIFRRLYRIFAHAWFLHRSVFWDIENEYGLYVFFRTVSDKYNLIPEDNLTIPTSANGGYDGINTAASSALSGEHSSDAGADGVETKTPGQDSDLEDELDAENNDTDGKFAVVDAQESSTVSAAMSDTPSDSNSAIVTTSSGPVKGDLPLFVFPGEDPNPPVQAEAENGPNLSDSHPSSLAIDGSTQQPQEDEDQSSMEDHQIPVKLDLDGLDKPLPIDASIN</sequence>